<dbReference type="InterPro" id="IPR052975">
    <property type="entry name" value="Repressor-like_regulatory"/>
</dbReference>
<protein>
    <submittedName>
        <fullName evidence="1">AbrB family transcriptional regulator</fullName>
    </submittedName>
</protein>
<dbReference type="Proteomes" id="UP000192566">
    <property type="component" value="Unassembled WGS sequence"/>
</dbReference>
<dbReference type="Gene3D" id="2.10.260.10">
    <property type="match status" value="1"/>
</dbReference>
<keyword evidence="2" id="KW-1185">Reference proteome</keyword>
<dbReference type="GO" id="GO:0003677">
    <property type="term" value="F:DNA binding"/>
    <property type="evidence" value="ECO:0007669"/>
    <property type="project" value="UniProtKB-UniRule"/>
</dbReference>
<evidence type="ECO:0000313" key="1">
    <source>
        <dbReference type="EMBL" id="ORA70077.1"/>
    </source>
</evidence>
<reference evidence="1 2" key="1">
    <citation type="submission" date="2017-02" db="EMBL/GenBank/DDBJ databases">
        <title>The new phylogeny of genus Mycobacterium.</title>
        <authorList>
            <person name="Tortoli E."/>
            <person name="Trovato A."/>
            <person name="Cirillo D.M."/>
        </authorList>
    </citation>
    <scope>NUCLEOTIDE SEQUENCE [LARGE SCALE GENOMIC DNA]</scope>
    <source>
        <strain evidence="1 2">DSM 44471</strain>
    </source>
</reference>
<sequence>MDTAAKLTSKGQVTIPKAVRDALGLKEGDDVIFRVEGNRAVLARTPDFLTLAETIRVPAAKRNVAWDEVLRRTRAARAADRR</sequence>
<dbReference type="Pfam" id="PF04014">
    <property type="entry name" value="MazE_antitoxin"/>
    <property type="match status" value="1"/>
</dbReference>
<dbReference type="InterPro" id="IPR007159">
    <property type="entry name" value="SpoVT-AbrB_dom"/>
</dbReference>
<dbReference type="PROSITE" id="PS51740">
    <property type="entry name" value="SPOVT_ABRB"/>
    <property type="match status" value="1"/>
</dbReference>
<organism evidence="1 2">
    <name type="scientific">Mycobacterium heidelbergense</name>
    <dbReference type="NCBI Taxonomy" id="53376"/>
    <lineage>
        <taxon>Bacteria</taxon>
        <taxon>Bacillati</taxon>
        <taxon>Actinomycetota</taxon>
        <taxon>Actinomycetes</taxon>
        <taxon>Mycobacteriales</taxon>
        <taxon>Mycobacteriaceae</taxon>
        <taxon>Mycobacterium</taxon>
        <taxon>Mycobacterium simiae complex</taxon>
    </lineage>
</organism>
<dbReference type="STRING" id="53376.BST25_20105"/>
<dbReference type="SMART" id="SM00966">
    <property type="entry name" value="SpoVT_AbrB"/>
    <property type="match status" value="1"/>
</dbReference>
<dbReference type="EMBL" id="MVHR01000039">
    <property type="protein sequence ID" value="ORA70077.1"/>
    <property type="molecule type" value="Genomic_DNA"/>
</dbReference>
<dbReference type="SUPFAM" id="SSF89447">
    <property type="entry name" value="AbrB/MazE/MraZ-like"/>
    <property type="match status" value="1"/>
</dbReference>
<proteinExistence type="predicted"/>
<dbReference type="AlphaFoldDB" id="A0A1X0DCI9"/>
<accession>A0A1X0DCI9</accession>
<dbReference type="PANTHER" id="PTHR34860">
    <property type="entry name" value="REPRESSOR-LIKE PROTEIN SSO7C3"/>
    <property type="match status" value="1"/>
</dbReference>
<evidence type="ECO:0000313" key="2">
    <source>
        <dbReference type="Proteomes" id="UP000192566"/>
    </source>
</evidence>
<dbReference type="InterPro" id="IPR037914">
    <property type="entry name" value="SpoVT-AbrB_sf"/>
</dbReference>
<name>A0A1X0DCI9_MYCHE</name>
<gene>
    <name evidence="1" type="ORF">BST25_20105</name>
</gene>
<dbReference type="PANTHER" id="PTHR34860:SF6">
    <property type="entry name" value="REPRESSOR-LIKE PROTEIN SSO7C3"/>
    <property type="match status" value="1"/>
</dbReference>
<dbReference type="RefSeq" id="WP_083076368.1">
    <property type="nucleotide sequence ID" value="NZ_AP022615.1"/>
</dbReference>
<dbReference type="OrthoDB" id="9811597at2"/>
<comment type="caution">
    <text evidence="1">The sequence shown here is derived from an EMBL/GenBank/DDBJ whole genome shotgun (WGS) entry which is preliminary data.</text>
</comment>
<dbReference type="NCBIfam" id="TIGR01439">
    <property type="entry name" value="lp_hng_hel_AbrB"/>
    <property type="match status" value="1"/>
</dbReference>